<evidence type="ECO:0000313" key="2">
    <source>
        <dbReference type="Proteomes" id="UP000729402"/>
    </source>
</evidence>
<dbReference type="AlphaFoldDB" id="A0A8J5S863"/>
<comment type="caution">
    <text evidence="1">The sequence shown here is derived from an EMBL/GenBank/DDBJ whole genome shotgun (WGS) entry which is preliminary data.</text>
</comment>
<reference evidence="1" key="1">
    <citation type="journal article" date="2021" name="bioRxiv">
        <title>Whole Genome Assembly and Annotation of Northern Wild Rice, Zizania palustris L., Supports a Whole Genome Duplication in the Zizania Genus.</title>
        <authorList>
            <person name="Haas M."/>
            <person name="Kono T."/>
            <person name="Macchietto M."/>
            <person name="Millas R."/>
            <person name="McGilp L."/>
            <person name="Shao M."/>
            <person name="Duquette J."/>
            <person name="Hirsch C.N."/>
            <person name="Kimball J."/>
        </authorList>
    </citation>
    <scope>NUCLEOTIDE SEQUENCE</scope>
    <source>
        <tissue evidence="1">Fresh leaf tissue</tissue>
    </source>
</reference>
<reference evidence="1" key="2">
    <citation type="submission" date="2021-02" db="EMBL/GenBank/DDBJ databases">
        <authorList>
            <person name="Kimball J.A."/>
            <person name="Haas M.W."/>
            <person name="Macchietto M."/>
            <person name="Kono T."/>
            <person name="Duquette J."/>
            <person name="Shao M."/>
        </authorList>
    </citation>
    <scope>NUCLEOTIDE SEQUENCE</scope>
    <source>
        <tissue evidence="1">Fresh leaf tissue</tissue>
    </source>
</reference>
<accession>A0A8J5S863</accession>
<dbReference type="Proteomes" id="UP000729402">
    <property type="component" value="Unassembled WGS sequence"/>
</dbReference>
<organism evidence="1 2">
    <name type="scientific">Zizania palustris</name>
    <name type="common">Northern wild rice</name>
    <dbReference type="NCBI Taxonomy" id="103762"/>
    <lineage>
        <taxon>Eukaryota</taxon>
        <taxon>Viridiplantae</taxon>
        <taxon>Streptophyta</taxon>
        <taxon>Embryophyta</taxon>
        <taxon>Tracheophyta</taxon>
        <taxon>Spermatophyta</taxon>
        <taxon>Magnoliopsida</taxon>
        <taxon>Liliopsida</taxon>
        <taxon>Poales</taxon>
        <taxon>Poaceae</taxon>
        <taxon>BOP clade</taxon>
        <taxon>Oryzoideae</taxon>
        <taxon>Oryzeae</taxon>
        <taxon>Zizaniinae</taxon>
        <taxon>Zizania</taxon>
    </lineage>
</organism>
<keyword evidence="2" id="KW-1185">Reference proteome</keyword>
<name>A0A8J5S863_ZIZPA</name>
<protein>
    <submittedName>
        <fullName evidence="1">Uncharacterized protein</fullName>
    </submittedName>
</protein>
<sequence>MGPHVLRLGAARVGPVRAGAARGCNRGLRGRRHAWPVTVAVAWVQGGCCGGGAGGLRSRLARARREIRKYNRVDREPMIKPIVDNGMVKIKKELR</sequence>
<proteinExistence type="predicted"/>
<gene>
    <name evidence="1" type="ORF">GUJ93_ZPchr0006g45047</name>
</gene>
<evidence type="ECO:0000313" key="1">
    <source>
        <dbReference type="EMBL" id="KAG8070706.1"/>
    </source>
</evidence>
<dbReference type="EMBL" id="JAAALK010000283">
    <property type="protein sequence ID" value="KAG8070706.1"/>
    <property type="molecule type" value="Genomic_DNA"/>
</dbReference>